<dbReference type="Pfam" id="PF03772">
    <property type="entry name" value="Competence"/>
    <property type="match status" value="1"/>
</dbReference>
<accession>A0ABZ1DWR5</accession>
<evidence type="ECO:0000313" key="10">
    <source>
        <dbReference type="Proteomes" id="UP001623290"/>
    </source>
</evidence>
<dbReference type="InterPro" id="IPR004477">
    <property type="entry name" value="ComEC_N"/>
</dbReference>
<feature type="transmembrane region" description="Helical" evidence="6">
    <location>
        <begin position="313"/>
        <end position="331"/>
    </location>
</feature>
<dbReference type="PANTHER" id="PTHR30619:SF1">
    <property type="entry name" value="RECOMBINATION PROTEIN 2"/>
    <property type="match status" value="1"/>
</dbReference>
<feature type="transmembrane region" description="Helical" evidence="6">
    <location>
        <begin position="36"/>
        <end position="54"/>
    </location>
</feature>
<keyword evidence="10" id="KW-1185">Reference proteome</keyword>
<name>A0ABZ1DWR5_9RHOB</name>
<feature type="transmembrane region" description="Helical" evidence="6">
    <location>
        <begin position="414"/>
        <end position="437"/>
    </location>
</feature>
<keyword evidence="4 6" id="KW-1133">Transmembrane helix</keyword>
<evidence type="ECO:0000259" key="7">
    <source>
        <dbReference type="Pfam" id="PF03772"/>
    </source>
</evidence>
<evidence type="ECO:0000259" key="8">
    <source>
        <dbReference type="Pfam" id="PF13567"/>
    </source>
</evidence>
<evidence type="ECO:0000256" key="4">
    <source>
        <dbReference type="ARBA" id="ARBA00022989"/>
    </source>
</evidence>
<evidence type="ECO:0000256" key="3">
    <source>
        <dbReference type="ARBA" id="ARBA00022692"/>
    </source>
</evidence>
<proteinExistence type="predicted"/>
<dbReference type="EMBL" id="CP135443">
    <property type="protein sequence ID" value="WRY33214.1"/>
    <property type="molecule type" value="Genomic_DNA"/>
</dbReference>
<protein>
    <submittedName>
        <fullName evidence="9">ComEC/Rec2 family competence protein</fullName>
    </submittedName>
</protein>
<keyword evidence="5 6" id="KW-0472">Membrane</keyword>
<organism evidence="9 10">
    <name type="scientific">Thioclava litoralis</name>
    <dbReference type="NCBI Taxonomy" id="3076557"/>
    <lineage>
        <taxon>Bacteria</taxon>
        <taxon>Pseudomonadati</taxon>
        <taxon>Pseudomonadota</taxon>
        <taxon>Alphaproteobacteria</taxon>
        <taxon>Rhodobacterales</taxon>
        <taxon>Paracoccaceae</taxon>
        <taxon>Thioclava</taxon>
    </lineage>
</organism>
<comment type="subcellular location">
    <subcellularLocation>
        <location evidence="1">Cell membrane</location>
        <topology evidence="1">Multi-pass membrane protein</topology>
    </subcellularLocation>
</comment>
<dbReference type="NCBIfam" id="TIGR00360">
    <property type="entry name" value="ComEC_N-term"/>
    <property type="match status" value="1"/>
</dbReference>
<feature type="domain" description="DUF4131" evidence="8">
    <location>
        <begin position="60"/>
        <end position="212"/>
    </location>
</feature>
<dbReference type="PANTHER" id="PTHR30619">
    <property type="entry name" value="DNA INTERNALIZATION/COMPETENCE PROTEIN COMEC/REC2"/>
    <property type="match status" value="1"/>
</dbReference>
<feature type="transmembrane region" description="Helical" evidence="6">
    <location>
        <begin position="509"/>
        <end position="526"/>
    </location>
</feature>
<evidence type="ECO:0000256" key="6">
    <source>
        <dbReference type="SAM" id="Phobius"/>
    </source>
</evidence>
<keyword evidence="2" id="KW-1003">Cell membrane</keyword>
<evidence type="ECO:0000256" key="5">
    <source>
        <dbReference type="ARBA" id="ARBA00023136"/>
    </source>
</evidence>
<gene>
    <name evidence="9" type="ORF">RPE78_11040</name>
</gene>
<sequence length="700" mass="73711">MSEVLPQDHMAAARVSWLGIWAAGRAVRLMHAYAEILLWAPLALASGIGAWFALLSEPGPSAYILAAGLMVCALAARRRLPMVAWFPAAFLGLMALGFCMAGLRAHLVQAPVLSFRYYGTVEGRVLGLDRSAADQPRLLLDQVRLDRVAPEALPGRVRVSLHAAQGHLDLRPGQRVMLTAHLMPPPPPAAPEAFDFRRIAFFQGLGAVGYSRVPVMLIAPPQAADLLANRLRDRLSQLIRARVPGQAGAIASAILTGDRSALSQETNEVMRNANIYHVVAISGLHVGLVTGLVFGFVRFCLAALGRPALLWPARKIAAVVALLAATFYLWLSGGQVSTQRAWVMAAVMLGAVLCDRRALSLRNVALAAIVILLVTPEALLNPGFQLSFAATTALIVGLGAWTRHTKRLPKLIRAPLGFAASSLIAGLATAPLTAATFHRVADYGLVANLLAVPAMGLIIMPAGLIALALAPFGLAAPAFWVLGLGTGWLLGVADMVAGWPGSVTAVKAPPEQVVALMGGGAMLFVLSRRTGRVLALALLCLAALRWSASPRPALIVAPEAEQVGLMTPQGRALSRDGAGFVAGVWLDADGDVAPVSEAAARPAWAGEGGVRVAHWQGRDLVHLTGKAAPDHLASYCHAGALIVIAAALPQTRQAAPEACTIWDRTRLAQTGAVSWDQAGSLTTVSDRVGRRLWTAPEAFQ</sequence>
<keyword evidence="3 6" id="KW-0812">Transmembrane</keyword>
<evidence type="ECO:0000256" key="2">
    <source>
        <dbReference type="ARBA" id="ARBA00022475"/>
    </source>
</evidence>
<feature type="transmembrane region" description="Helical" evidence="6">
    <location>
        <begin position="449"/>
        <end position="470"/>
    </location>
</feature>
<dbReference type="Proteomes" id="UP001623290">
    <property type="component" value="Chromosome"/>
</dbReference>
<dbReference type="RefSeq" id="WP_406720574.1">
    <property type="nucleotide sequence ID" value="NZ_CP135443.1"/>
</dbReference>
<feature type="transmembrane region" description="Helical" evidence="6">
    <location>
        <begin position="477"/>
        <end position="497"/>
    </location>
</feature>
<dbReference type="InterPro" id="IPR052159">
    <property type="entry name" value="Competence_DNA_uptake"/>
</dbReference>
<feature type="transmembrane region" description="Helical" evidence="6">
    <location>
        <begin position="83"/>
        <end position="103"/>
    </location>
</feature>
<evidence type="ECO:0000313" key="9">
    <source>
        <dbReference type="EMBL" id="WRY33214.1"/>
    </source>
</evidence>
<feature type="transmembrane region" description="Helical" evidence="6">
    <location>
        <begin position="386"/>
        <end position="402"/>
    </location>
</feature>
<feature type="transmembrane region" description="Helical" evidence="6">
    <location>
        <begin position="361"/>
        <end position="380"/>
    </location>
</feature>
<reference evidence="9 10" key="1">
    <citation type="submission" date="2023-09" db="EMBL/GenBank/DDBJ databases">
        <title>Thioclava shenzhenensis sp. nov., a multidrug resistant bacteria-antagonizing species isolated from coastal seawater.</title>
        <authorList>
            <person name="Long M."/>
        </authorList>
    </citation>
    <scope>NUCLEOTIDE SEQUENCE [LARGE SCALE GENOMIC DNA]</scope>
    <source>
        <strain evidence="9 10">FTW29</strain>
    </source>
</reference>
<dbReference type="Pfam" id="PF13567">
    <property type="entry name" value="DUF4131"/>
    <property type="match status" value="1"/>
</dbReference>
<evidence type="ECO:0000256" key="1">
    <source>
        <dbReference type="ARBA" id="ARBA00004651"/>
    </source>
</evidence>
<dbReference type="InterPro" id="IPR025405">
    <property type="entry name" value="DUF4131"/>
</dbReference>
<feature type="domain" description="ComEC/Rec2-related protein" evidence="7">
    <location>
        <begin position="254"/>
        <end position="528"/>
    </location>
</feature>
<feature type="transmembrane region" description="Helical" evidence="6">
    <location>
        <begin position="275"/>
        <end position="301"/>
    </location>
</feature>